<sequence length="344" mass="38254">MRKRIYISILIFFCCCYSFQNIILAQSISGLHEAIKKGDSLHVERIIEKDNRAVFLLDSITGATPLHYAVQGGNVHIVQKLVEAGALYNQPSGLHGMTPLMVAVWHQNIDIVRYLLTIPDIYLDAQSADGRNVFDMLGKENKNDNSVIESPLSEIEKLLKEAKNRQIIDKHSKQMIHIIIDSTLEDSIKATKVASLLLKGADVNYVYPCGHGPNSRHTPLLIAARDGHTKTVKVLLDAGADMTITCGLMKATPAHKAAYMGNNQVMRLLVDHPDFKKIIDQQGPFNGYTALHDAVWQGHTDIVKILLDAGAAIDLKGWDGLTAYELAEKYNRTEIINLFENYGK</sequence>
<proteinExistence type="predicted"/>
<dbReference type="InterPro" id="IPR036770">
    <property type="entry name" value="Ankyrin_rpt-contain_sf"/>
</dbReference>
<dbReference type="Pfam" id="PF12796">
    <property type="entry name" value="Ank_2"/>
    <property type="match status" value="2"/>
</dbReference>
<evidence type="ECO:0000259" key="2">
    <source>
        <dbReference type="PROSITE" id="PS50175"/>
    </source>
</evidence>
<organism evidence="3 4">
    <name type="scientific">Mycovorax composti</name>
    <dbReference type="NCBI Taxonomy" id="2962693"/>
    <lineage>
        <taxon>Bacteria</taxon>
        <taxon>Pseudomonadati</taxon>
        <taxon>Bacteroidota</taxon>
        <taxon>Chitinophagia</taxon>
        <taxon>Chitinophagales</taxon>
        <taxon>Chitinophagaceae</taxon>
        <taxon>Mycovorax</taxon>
    </lineage>
</organism>
<dbReference type="PROSITE" id="PS50297">
    <property type="entry name" value="ANK_REP_REGION"/>
    <property type="match status" value="4"/>
</dbReference>
<feature type="repeat" description="ANK" evidence="1">
    <location>
        <begin position="286"/>
        <end position="318"/>
    </location>
</feature>
<dbReference type="Proteomes" id="UP001321305">
    <property type="component" value="Chromosome"/>
</dbReference>
<dbReference type="PANTHER" id="PTHR46224:SF6">
    <property type="entry name" value="ANKYRIN REPEAT FAMILY PROTEIN"/>
    <property type="match status" value="1"/>
</dbReference>
<dbReference type="InterPro" id="IPR001995">
    <property type="entry name" value="Peptidase_A2_cat"/>
</dbReference>
<dbReference type="EMBL" id="CP144143">
    <property type="protein sequence ID" value="WWC84167.1"/>
    <property type="molecule type" value="Genomic_DNA"/>
</dbReference>
<dbReference type="SMART" id="SM00248">
    <property type="entry name" value="ANK"/>
    <property type="match status" value="6"/>
</dbReference>
<feature type="domain" description="Peptidase A2" evidence="2">
    <location>
        <begin position="232"/>
        <end position="244"/>
    </location>
</feature>
<feature type="repeat" description="ANK" evidence="1">
    <location>
        <begin position="95"/>
        <end position="116"/>
    </location>
</feature>
<dbReference type="PROSITE" id="PS50175">
    <property type="entry name" value="ASP_PROT_RETROV"/>
    <property type="match status" value="1"/>
</dbReference>
<keyword evidence="4" id="KW-1185">Reference proteome</keyword>
<dbReference type="InterPro" id="IPR002110">
    <property type="entry name" value="Ankyrin_rpt"/>
</dbReference>
<feature type="repeat" description="ANK" evidence="1">
    <location>
        <begin position="215"/>
        <end position="247"/>
    </location>
</feature>
<feature type="repeat" description="ANK" evidence="1">
    <location>
        <begin position="61"/>
        <end position="93"/>
    </location>
</feature>
<dbReference type="RefSeq" id="WP_409965710.1">
    <property type="nucleotide sequence ID" value="NZ_CP144143.1"/>
</dbReference>
<dbReference type="PROSITE" id="PS50088">
    <property type="entry name" value="ANK_REPEAT"/>
    <property type="match status" value="4"/>
</dbReference>
<dbReference type="PANTHER" id="PTHR46224">
    <property type="entry name" value="ANKYRIN REPEAT FAMILY PROTEIN"/>
    <property type="match status" value="1"/>
</dbReference>
<dbReference type="PRINTS" id="PR01415">
    <property type="entry name" value="ANKYRIN"/>
</dbReference>
<dbReference type="InterPro" id="IPR051616">
    <property type="entry name" value="Cul2-RING_E3_ligase_SR"/>
</dbReference>
<name>A0ABZ2ELI5_9BACT</name>
<evidence type="ECO:0000256" key="1">
    <source>
        <dbReference type="PROSITE-ProRule" id="PRU00023"/>
    </source>
</evidence>
<dbReference type="Gene3D" id="1.25.40.20">
    <property type="entry name" value="Ankyrin repeat-containing domain"/>
    <property type="match status" value="3"/>
</dbReference>
<accession>A0ABZ2ELI5</accession>
<reference evidence="4" key="1">
    <citation type="submission" date="2024-01" db="EMBL/GenBank/DDBJ databases">
        <title>Mycovorax composti gen. nov. sp. nov., a member of the family Chitinophagaceae isolated from button mushroom compost.</title>
        <authorList>
            <person name="Thai M."/>
            <person name="Bell T.L."/>
            <person name="Kertesz M.A."/>
        </authorList>
    </citation>
    <scope>NUCLEOTIDE SEQUENCE [LARGE SCALE GENOMIC DNA]</scope>
    <source>
        <strain evidence="4">C216</strain>
    </source>
</reference>
<keyword evidence="1" id="KW-0040">ANK repeat</keyword>
<dbReference type="SUPFAM" id="SSF48403">
    <property type="entry name" value="Ankyrin repeat"/>
    <property type="match status" value="1"/>
</dbReference>
<evidence type="ECO:0000313" key="3">
    <source>
        <dbReference type="EMBL" id="WWC84167.1"/>
    </source>
</evidence>
<protein>
    <recommendedName>
        <fullName evidence="2">Peptidase A2 domain-containing protein</fullName>
    </recommendedName>
</protein>
<gene>
    <name evidence="3" type="ORF">PIECOFPK_01900</name>
</gene>
<evidence type="ECO:0000313" key="4">
    <source>
        <dbReference type="Proteomes" id="UP001321305"/>
    </source>
</evidence>